<keyword evidence="8 10" id="KW-0460">Magnesium</keyword>
<gene>
    <name evidence="13" type="primary">folP</name>
    <name evidence="13" type="ORF">MXD59_01365</name>
</gene>
<comment type="function">
    <text evidence="10">Catalyzes the condensation of para-aminobenzoate (pABA) with 6-hydroxymethyl-7,8-dihydropterin diphosphate (DHPt-PP) to form 7,8-dihydropteroate (H2Pte), the immediate precursor of folate derivatives.</text>
</comment>
<comment type="caution">
    <text evidence="13">The sequence shown here is derived from an EMBL/GenBank/DDBJ whole genome shotgun (WGS) entry which is preliminary data.</text>
</comment>
<dbReference type="InterPro" id="IPR006390">
    <property type="entry name" value="DHP_synth_dom"/>
</dbReference>
<evidence type="ECO:0000256" key="4">
    <source>
        <dbReference type="ARBA" id="ARBA00009503"/>
    </source>
</evidence>
<evidence type="ECO:0000256" key="7">
    <source>
        <dbReference type="ARBA" id="ARBA00022723"/>
    </source>
</evidence>
<evidence type="ECO:0000259" key="12">
    <source>
        <dbReference type="PROSITE" id="PS50972"/>
    </source>
</evidence>
<evidence type="ECO:0000256" key="2">
    <source>
        <dbReference type="ARBA" id="ARBA00001946"/>
    </source>
</evidence>
<feature type="region of interest" description="Disordered" evidence="11">
    <location>
        <begin position="284"/>
        <end position="313"/>
    </location>
</feature>
<comment type="cofactor">
    <cofactor evidence="2 10">
        <name>Mg(2+)</name>
        <dbReference type="ChEBI" id="CHEBI:18420"/>
    </cofactor>
</comment>
<evidence type="ECO:0000256" key="5">
    <source>
        <dbReference type="ARBA" id="ARBA00012458"/>
    </source>
</evidence>
<reference evidence="13 14" key="1">
    <citation type="submission" date="2022-04" db="EMBL/GenBank/DDBJ databases">
        <title>Genome diversity in the genus Frankia.</title>
        <authorList>
            <person name="Carlos-Shanley C."/>
            <person name="Hahn D."/>
        </authorList>
    </citation>
    <scope>NUCLEOTIDE SEQUENCE [LARGE SCALE GENOMIC DNA]</scope>
    <source>
        <strain evidence="13 14">Ag45/Mut15</strain>
    </source>
</reference>
<dbReference type="GO" id="GO:0004156">
    <property type="term" value="F:dihydropteroate synthase activity"/>
    <property type="evidence" value="ECO:0007669"/>
    <property type="project" value="UniProtKB-EC"/>
</dbReference>
<sequence>MNADVAGLFTPGELTRVMGVVNVTPDSFSDGGTFLDPIDAVRAGLRMVAEGADLIDVGGESTRPGALRVPASEEMRRVLPVVAQLAAAGVRVSVDTTRVSVAAAAVDAGAVLVNDVSGGHDPELLAMVADRGVHYVLMHARGPSATMAEQAVYGDVVAEVVAELDSRLEAVLAAGIAEEQVVIDPGIGFAKTSAHNWALLGHLHAFAAFGRPLLVGTSRKSFLGTVLADGQAQPRPSDARDDATQATTALLAAADVWGVRVHAVRPAADAVRVVRAWKRSAQATAPTTLVANPTTSAPGGSRTADASRTGWSP</sequence>
<evidence type="ECO:0000256" key="8">
    <source>
        <dbReference type="ARBA" id="ARBA00022842"/>
    </source>
</evidence>
<dbReference type="PROSITE" id="PS50972">
    <property type="entry name" value="PTERIN_BINDING"/>
    <property type="match status" value="1"/>
</dbReference>
<feature type="domain" description="Pterin-binding" evidence="12">
    <location>
        <begin position="15"/>
        <end position="272"/>
    </location>
</feature>
<proteinExistence type="inferred from homology"/>
<evidence type="ECO:0000313" key="13">
    <source>
        <dbReference type="EMBL" id="MCK9874444.1"/>
    </source>
</evidence>
<comment type="pathway">
    <text evidence="3 10">Cofactor biosynthesis; tetrahydrofolate biosynthesis; 7,8-dihydrofolate from 2-amino-4-hydroxy-6-hydroxymethyl-7,8-dihydropteridine diphosphate and 4-aminobenzoate: step 1/2.</text>
</comment>
<dbReference type="PROSITE" id="PS00793">
    <property type="entry name" value="DHPS_2"/>
    <property type="match status" value="1"/>
</dbReference>
<dbReference type="SUPFAM" id="SSF51717">
    <property type="entry name" value="Dihydropteroate synthetase-like"/>
    <property type="match status" value="1"/>
</dbReference>
<comment type="catalytic activity">
    <reaction evidence="1">
        <text>(7,8-dihydropterin-6-yl)methyl diphosphate + 4-aminobenzoate = 7,8-dihydropteroate + diphosphate</text>
        <dbReference type="Rhea" id="RHEA:19949"/>
        <dbReference type="ChEBI" id="CHEBI:17836"/>
        <dbReference type="ChEBI" id="CHEBI:17839"/>
        <dbReference type="ChEBI" id="CHEBI:33019"/>
        <dbReference type="ChEBI" id="CHEBI:72950"/>
        <dbReference type="EC" id="2.5.1.15"/>
    </reaction>
</comment>
<dbReference type="NCBIfam" id="TIGR01496">
    <property type="entry name" value="DHPS"/>
    <property type="match status" value="1"/>
</dbReference>
<name>A0ABT0JSF6_9ACTN</name>
<dbReference type="InterPro" id="IPR045031">
    <property type="entry name" value="DHP_synth-like"/>
</dbReference>
<dbReference type="Proteomes" id="UP001201873">
    <property type="component" value="Unassembled WGS sequence"/>
</dbReference>
<keyword evidence="14" id="KW-1185">Reference proteome</keyword>
<protein>
    <recommendedName>
        <fullName evidence="5 10">Dihydropteroate synthase</fullName>
        <shortName evidence="10">DHPS</shortName>
        <ecNumber evidence="5 10">2.5.1.15</ecNumber>
    </recommendedName>
    <alternativeName>
        <fullName evidence="10">Dihydropteroate pyrophosphorylase</fullName>
    </alternativeName>
</protein>
<evidence type="ECO:0000256" key="10">
    <source>
        <dbReference type="RuleBase" id="RU361205"/>
    </source>
</evidence>
<dbReference type="Pfam" id="PF00809">
    <property type="entry name" value="Pterin_bind"/>
    <property type="match status" value="1"/>
</dbReference>
<accession>A0ABT0JSF6</accession>
<keyword evidence="7 10" id="KW-0479">Metal-binding</keyword>
<evidence type="ECO:0000313" key="14">
    <source>
        <dbReference type="Proteomes" id="UP001201873"/>
    </source>
</evidence>
<evidence type="ECO:0000256" key="3">
    <source>
        <dbReference type="ARBA" id="ARBA00004763"/>
    </source>
</evidence>
<dbReference type="EMBL" id="JALKFT010000001">
    <property type="protein sequence ID" value="MCK9874444.1"/>
    <property type="molecule type" value="Genomic_DNA"/>
</dbReference>
<keyword evidence="6 10" id="KW-0808">Transferase</keyword>
<evidence type="ECO:0000256" key="6">
    <source>
        <dbReference type="ARBA" id="ARBA00022679"/>
    </source>
</evidence>
<dbReference type="CDD" id="cd00739">
    <property type="entry name" value="DHPS"/>
    <property type="match status" value="1"/>
</dbReference>
<dbReference type="PANTHER" id="PTHR20941:SF1">
    <property type="entry name" value="FOLIC ACID SYNTHESIS PROTEIN FOL1"/>
    <property type="match status" value="1"/>
</dbReference>
<keyword evidence="9 10" id="KW-0289">Folate biosynthesis</keyword>
<dbReference type="EC" id="2.5.1.15" evidence="5 10"/>
<dbReference type="RefSeq" id="WP_248823094.1">
    <property type="nucleotide sequence ID" value="NZ_JALKFT010000001.1"/>
</dbReference>
<evidence type="ECO:0000256" key="11">
    <source>
        <dbReference type="SAM" id="MobiDB-lite"/>
    </source>
</evidence>
<organism evidence="13 14">
    <name type="scientific">Frankia umida</name>
    <dbReference type="NCBI Taxonomy" id="573489"/>
    <lineage>
        <taxon>Bacteria</taxon>
        <taxon>Bacillati</taxon>
        <taxon>Actinomycetota</taxon>
        <taxon>Actinomycetes</taxon>
        <taxon>Frankiales</taxon>
        <taxon>Frankiaceae</taxon>
        <taxon>Frankia</taxon>
    </lineage>
</organism>
<dbReference type="PANTHER" id="PTHR20941">
    <property type="entry name" value="FOLATE SYNTHESIS PROTEINS"/>
    <property type="match status" value="1"/>
</dbReference>
<dbReference type="Gene3D" id="3.20.20.20">
    <property type="entry name" value="Dihydropteroate synthase-like"/>
    <property type="match status" value="1"/>
</dbReference>
<comment type="similarity">
    <text evidence="4 10">Belongs to the DHPS family.</text>
</comment>
<evidence type="ECO:0000256" key="1">
    <source>
        <dbReference type="ARBA" id="ARBA00000012"/>
    </source>
</evidence>
<dbReference type="InterPro" id="IPR011005">
    <property type="entry name" value="Dihydropteroate_synth-like_sf"/>
</dbReference>
<evidence type="ECO:0000256" key="9">
    <source>
        <dbReference type="ARBA" id="ARBA00022909"/>
    </source>
</evidence>
<dbReference type="PROSITE" id="PS00792">
    <property type="entry name" value="DHPS_1"/>
    <property type="match status" value="1"/>
</dbReference>
<dbReference type="InterPro" id="IPR000489">
    <property type="entry name" value="Pterin-binding_dom"/>
</dbReference>